<dbReference type="AlphaFoldDB" id="A0A8T5V8Y0"/>
<dbReference type="Proteomes" id="UP000551709">
    <property type="component" value="Chromosome"/>
</dbReference>
<dbReference type="EMBL" id="CP096255">
    <property type="protein sequence ID" value="UPT84549.1"/>
    <property type="molecule type" value="Genomic_DNA"/>
</dbReference>
<organism evidence="2 3">
    <name type="scientific">Bradyrhizobium barranii subsp. apii</name>
    <dbReference type="NCBI Taxonomy" id="2819348"/>
    <lineage>
        <taxon>Bacteria</taxon>
        <taxon>Pseudomonadati</taxon>
        <taxon>Pseudomonadota</taxon>
        <taxon>Alphaproteobacteria</taxon>
        <taxon>Hyphomicrobiales</taxon>
        <taxon>Nitrobacteraceae</taxon>
        <taxon>Bradyrhizobium</taxon>
        <taxon>Bradyrhizobium barranii</taxon>
    </lineage>
</organism>
<proteinExistence type="predicted"/>
<name>A0A8T5V8Y0_9BRAD</name>
<evidence type="ECO:0000313" key="3">
    <source>
        <dbReference type="Proteomes" id="UP000551709"/>
    </source>
</evidence>
<protein>
    <submittedName>
        <fullName evidence="2">Uncharacterized protein</fullName>
    </submittedName>
</protein>
<reference evidence="2" key="2">
    <citation type="submission" date="2022-04" db="EMBL/GenBank/DDBJ databases">
        <authorList>
            <person name="Bromfield E.S.P."/>
            <person name="Cloutier S."/>
        </authorList>
    </citation>
    <scope>NUCLEOTIDE SEQUENCE</scope>
    <source>
        <strain evidence="2">1S5</strain>
    </source>
</reference>
<feature type="compositionally biased region" description="Basic and acidic residues" evidence="1">
    <location>
        <begin position="54"/>
        <end position="82"/>
    </location>
</feature>
<feature type="region of interest" description="Disordered" evidence="1">
    <location>
        <begin position="52"/>
        <end position="82"/>
    </location>
</feature>
<gene>
    <name evidence="2" type="ORF">HAP41_0000029815</name>
</gene>
<accession>A0A8T5V8Y0</accession>
<reference evidence="2" key="1">
    <citation type="journal article" date="2017" name="Syst. Appl. Microbiol.">
        <title>Soybeans inoculated with root zone soils of Canadian native legumes harbour diverse and novel Bradyrhizobium spp. that possess agricultural potential.</title>
        <authorList>
            <person name="Bromfield E.S.P."/>
            <person name="Cloutier S."/>
            <person name="Tambong J.T."/>
            <person name="Tran Thi T.V."/>
        </authorList>
    </citation>
    <scope>NUCLEOTIDE SEQUENCE</scope>
    <source>
        <strain evidence="2">1S5</strain>
    </source>
</reference>
<evidence type="ECO:0000256" key="1">
    <source>
        <dbReference type="SAM" id="MobiDB-lite"/>
    </source>
</evidence>
<evidence type="ECO:0000313" key="2">
    <source>
        <dbReference type="EMBL" id="UPT84549.1"/>
    </source>
</evidence>
<dbReference type="RefSeq" id="WP_224580703.1">
    <property type="nucleotide sequence ID" value="NZ_CP096255.1"/>
</dbReference>
<sequence>MMLDRLDGGFAAHDGDHRTIDLAAIGDGVKGEGNNEADAVVRADLGLKPPCKGALEHEEPVAERQDGARQREFPRTERRAGAETEHLVGAKFVEVREALDAEDARWL</sequence>